<keyword evidence="3" id="KW-1185">Reference proteome</keyword>
<sequence>MCPITEGLNSNKLICCYLHSSIPRTSSDPDLHTPPTYPPTHPRSRPLCRESSVAQPLWNVMPRLNKAYVHTTFSS</sequence>
<dbReference type="AlphaFoldDB" id="A0A5B7J3Z9"/>
<gene>
    <name evidence="2" type="ORF">E2C01_084108</name>
</gene>
<proteinExistence type="predicted"/>
<reference evidence="2 3" key="1">
    <citation type="submission" date="2019-05" db="EMBL/GenBank/DDBJ databases">
        <title>Another draft genome of Portunus trituberculatus and its Hox gene families provides insights of decapod evolution.</title>
        <authorList>
            <person name="Jeong J.-H."/>
            <person name="Song I."/>
            <person name="Kim S."/>
            <person name="Choi T."/>
            <person name="Kim D."/>
            <person name="Ryu S."/>
            <person name="Kim W."/>
        </authorList>
    </citation>
    <scope>NUCLEOTIDE SEQUENCE [LARGE SCALE GENOMIC DNA]</scope>
    <source>
        <tissue evidence="2">Muscle</tissue>
    </source>
</reference>
<dbReference type="Proteomes" id="UP000324222">
    <property type="component" value="Unassembled WGS sequence"/>
</dbReference>
<name>A0A5B7J3Z9_PORTR</name>
<comment type="caution">
    <text evidence="2">The sequence shown here is derived from an EMBL/GenBank/DDBJ whole genome shotgun (WGS) entry which is preliminary data.</text>
</comment>
<dbReference type="EMBL" id="VSRR010080139">
    <property type="protein sequence ID" value="MPC89173.1"/>
    <property type="molecule type" value="Genomic_DNA"/>
</dbReference>
<organism evidence="2 3">
    <name type="scientific">Portunus trituberculatus</name>
    <name type="common">Swimming crab</name>
    <name type="synonym">Neptunus trituberculatus</name>
    <dbReference type="NCBI Taxonomy" id="210409"/>
    <lineage>
        <taxon>Eukaryota</taxon>
        <taxon>Metazoa</taxon>
        <taxon>Ecdysozoa</taxon>
        <taxon>Arthropoda</taxon>
        <taxon>Crustacea</taxon>
        <taxon>Multicrustacea</taxon>
        <taxon>Malacostraca</taxon>
        <taxon>Eumalacostraca</taxon>
        <taxon>Eucarida</taxon>
        <taxon>Decapoda</taxon>
        <taxon>Pleocyemata</taxon>
        <taxon>Brachyura</taxon>
        <taxon>Eubrachyura</taxon>
        <taxon>Portunoidea</taxon>
        <taxon>Portunidae</taxon>
        <taxon>Portuninae</taxon>
        <taxon>Portunus</taxon>
    </lineage>
</organism>
<evidence type="ECO:0000256" key="1">
    <source>
        <dbReference type="SAM" id="MobiDB-lite"/>
    </source>
</evidence>
<protein>
    <submittedName>
        <fullName evidence="2">Uncharacterized protein</fullName>
    </submittedName>
</protein>
<evidence type="ECO:0000313" key="3">
    <source>
        <dbReference type="Proteomes" id="UP000324222"/>
    </source>
</evidence>
<accession>A0A5B7J3Z9</accession>
<evidence type="ECO:0000313" key="2">
    <source>
        <dbReference type="EMBL" id="MPC89173.1"/>
    </source>
</evidence>
<feature type="region of interest" description="Disordered" evidence="1">
    <location>
        <begin position="22"/>
        <end position="48"/>
    </location>
</feature>